<dbReference type="PROSITE" id="PS50222">
    <property type="entry name" value="EF_HAND_2"/>
    <property type="match status" value="2"/>
</dbReference>
<evidence type="ECO:0000313" key="5">
    <source>
        <dbReference type="WBParaSite" id="SMUV_0000955001-mRNA-1"/>
    </source>
</evidence>
<keyword evidence="2" id="KW-0732">Signal</keyword>
<feature type="domain" description="EF-hand" evidence="3">
    <location>
        <begin position="141"/>
        <end position="176"/>
    </location>
</feature>
<feature type="chain" id="PRO_5005893719" evidence="2">
    <location>
        <begin position="21"/>
        <end position="210"/>
    </location>
</feature>
<dbReference type="WBParaSite" id="SMUV_0000955001-mRNA-1">
    <property type="protein sequence ID" value="SMUV_0000955001-mRNA-1"/>
    <property type="gene ID" value="SMUV_0000955001"/>
</dbReference>
<dbReference type="GO" id="GO:0005783">
    <property type="term" value="C:endoplasmic reticulum"/>
    <property type="evidence" value="ECO:0007669"/>
    <property type="project" value="TreeGrafter"/>
</dbReference>
<dbReference type="InterPro" id="IPR011992">
    <property type="entry name" value="EF-hand-dom_pair"/>
</dbReference>
<dbReference type="InterPro" id="IPR018247">
    <property type="entry name" value="EF_Hand_1_Ca_BS"/>
</dbReference>
<accession>A0A0N5AX78</accession>
<dbReference type="PANTHER" id="PTHR10827:SF52">
    <property type="entry name" value="IP16409P"/>
    <property type="match status" value="1"/>
</dbReference>
<feature type="signal peptide" evidence="2">
    <location>
        <begin position="1"/>
        <end position="20"/>
    </location>
</feature>
<dbReference type="GO" id="GO:0005509">
    <property type="term" value="F:calcium ion binding"/>
    <property type="evidence" value="ECO:0007669"/>
    <property type="project" value="InterPro"/>
</dbReference>
<sequence length="210" mass="24860">MSLANSAFVLLSLTVAVGWCRFIDIPFPDRELPVETPEEVFQRSDVNNDQQLTFDEFLRTELIYVLMKEEEFKGYDTNSKNGDGLLTLKEYENVHKQNGQQKSELDAQYFARLFEEFDEDFDMKLNEDEVRKILMQRFYVRPRRSFSNIFKSFDKDNDGALDISEYLNFDENVNLEDMDPVEAFQNPPNVNLLKREKLPMVKKFKKLYSN</sequence>
<dbReference type="PROSITE" id="PS00018">
    <property type="entry name" value="EF_HAND_1"/>
    <property type="match status" value="2"/>
</dbReference>
<evidence type="ECO:0000259" key="3">
    <source>
        <dbReference type="PROSITE" id="PS50222"/>
    </source>
</evidence>
<proteinExistence type="predicted"/>
<dbReference type="InterPro" id="IPR002048">
    <property type="entry name" value="EF_hand_dom"/>
</dbReference>
<feature type="domain" description="EF-hand" evidence="3">
    <location>
        <begin position="105"/>
        <end position="140"/>
    </location>
</feature>
<dbReference type="STRING" id="451379.A0A0N5AX78"/>
<dbReference type="PANTHER" id="PTHR10827">
    <property type="entry name" value="RETICULOCALBIN"/>
    <property type="match status" value="1"/>
</dbReference>
<dbReference type="AlphaFoldDB" id="A0A0N5AX78"/>
<reference evidence="5" key="1">
    <citation type="submission" date="2017-02" db="UniProtKB">
        <authorList>
            <consortium name="WormBaseParasite"/>
        </authorList>
    </citation>
    <scope>IDENTIFICATION</scope>
</reference>
<protein>
    <submittedName>
        <fullName evidence="5">EF-hand domain-containing protein</fullName>
    </submittedName>
</protein>
<dbReference type="SMART" id="SM00054">
    <property type="entry name" value="EFh"/>
    <property type="match status" value="3"/>
</dbReference>
<keyword evidence="4" id="KW-1185">Reference proteome</keyword>
<evidence type="ECO:0000256" key="1">
    <source>
        <dbReference type="ARBA" id="ARBA00022837"/>
    </source>
</evidence>
<evidence type="ECO:0000313" key="4">
    <source>
        <dbReference type="Proteomes" id="UP000046393"/>
    </source>
</evidence>
<dbReference type="SUPFAM" id="SSF47473">
    <property type="entry name" value="EF-hand"/>
    <property type="match status" value="1"/>
</dbReference>
<name>A0A0N5AX78_9BILA</name>
<dbReference type="Proteomes" id="UP000046393">
    <property type="component" value="Unplaced"/>
</dbReference>
<dbReference type="Gene3D" id="1.10.238.10">
    <property type="entry name" value="EF-hand"/>
    <property type="match status" value="2"/>
</dbReference>
<evidence type="ECO:0000256" key="2">
    <source>
        <dbReference type="SAM" id="SignalP"/>
    </source>
</evidence>
<organism evidence="4 5">
    <name type="scientific">Syphacia muris</name>
    <dbReference type="NCBI Taxonomy" id="451379"/>
    <lineage>
        <taxon>Eukaryota</taxon>
        <taxon>Metazoa</taxon>
        <taxon>Ecdysozoa</taxon>
        <taxon>Nematoda</taxon>
        <taxon>Chromadorea</taxon>
        <taxon>Rhabditida</taxon>
        <taxon>Spirurina</taxon>
        <taxon>Oxyuridomorpha</taxon>
        <taxon>Oxyuroidea</taxon>
        <taxon>Oxyuridae</taxon>
        <taxon>Syphacia</taxon>
    </lineage>
</organism>
<keyword evidence="1" id="KW-0106">Calcium</keyword>